<keyword evidence="2" id="KW-1185">Reference proteome</keyword>
<dbReference type="EMBL" id="LMVM01000001">
    <property type="protein sequence ID" value="PAV06291.1"/>
    <property type="molecule type" value="Genomic_DNA"/>
</dbReference>
<dbReference type="Proteomes" id="UP000217784">
    <property type="component" value="Unassembled WGS sequence"/>
</dbReference>
<evidence type="ECO:0000313" key="2">
    <source>
        <dbReference type="Proteomes" id="UP000217784"/>
    </source>
</evidence>
<dbReference type="OrthoDB" id="82624at2157"/>
<comment type="caution">
    <text evidence="1">The sequence shown here is derived from an EMBL/GenBank/DDBJ whole genome shotgun (WGS) entry which is preliminary data.</text>
</comment>
<dbReference type="AlphaFoldDB" id="A0A2A2H9X7"/>
<reference evidence="1 2" key="1">
    <citation type="journal article" date="2017" name="BMC Genomics">
        <title>Genomic analysis of methanogenic archaea reveals a shift towards energy conservation.</title>
        <authorList>
            <person name="Gilmore S.P."/>
            <person name="Henske J.K."/>
            <person name="Sexton J.A."/>
            <person name="Solomon K.V."/>
            <person name="Seppala S."/>
            <person name="Yoo J.I."/>
            <person name="Huyett L.M."/>
            <person name="Pressman A."/>
            <person name="Cogan J.Z."/>
            <person name="Kivenson V."/>
            <person name="Peng X."/>
            <person name="Tan Y."/>
            <person name="Valentine D.L."/>
            <person name="O'Malley M.A."/>
        </authorList>
    </citation>
    <scope>NUCLEOTIDE SEQUENCE [LARGE SCALE GENOMIC DNA]</scope>
    <source>
        <strain evidence="1 2">M.o.H.</strain>
    </source>
</reference>
<dbReference type="RefSeq" id="WP_069582680.1">
    <property type="nucleotide sequence ID" value="NZ_LMVM01000001.1"/>
</dbReference>
<sequence>MNNFWNNIIRPVIESINANYIVEVGSDNGKNTFNIMEYCVEYDAHMIAIDPLPKFNVDEFKLKYGDKFEIYRELSLSRLPLLEDYDVILLDG</sequence>
<protein>
    <submittedName>
        <fullName evidence="1">Uncharacterized protein</fullName>
    </submittedName>
</protein>
<evidence type="ECO:0000313" key="1">
    <source>
        <dbReference type="EMBL" id="PAV06291.1"/>
    </source>
</evidence>
<proteinExistence type="predicted"/>
<gene>
    <name evidence="1" type="ORF">ASJ80_15800</name>
</gene>
<accession>A0A2A2H9X7</accession>
<organism evidence="1 2">
    <name type="scientific">Methanobacterium bryantii</name>
    <dbReference type="NCBI Taxonomy" id="2161"/>
    <lineage>
        <taxon>Archaea</taxon>
        <taxon>Methanobacteriati</taxon>
        <taxon>Methanobacteriota</taxon>
        <taxon>Methanomada group</taxon>
        <taxon>Methanobacteria</taxon>
        <taxon>Methanobacteriales</taxon>
        <taxon>Methanobacteriaceae</taxon>
        <taxon>Methanobacterium</taxon>
    </lineage>
</organism>
<name>A0A2A2H9X7_METBR</name>